<keyword evidence="5" id="KW-1185">Reference proteome</keyword>
<proteinExistence type="inferred from homology"/>
<name>A0AAW1QB99_9CHLO</name>
<keyword evidence="1" id="KW-0479">Metal-binding</keyword>
<dbReference type="Pfam" id="PF03171">
    <property type="entry name" value="2OG-FeII_Oxy"/>
    <property type="match status" value="1"/>
</dbReference>
<comment type="caution">
    <text evidence="4">The sequence shown here is derived from an EMBL/GenBank/DDBJ whole genome shotgun (WGS) entry which is preliminary data.</text>
</comment>
<sequence>MPGPKPDEIEAGRAFTSLPVINISPLVDKAQSALAKAQVGAELVKACRNVGFFYVTGHGVEEETYRGILQLARTWFQLPEEVKKQIDIGPHTHFRGYQALGANVTRYDGGFQRDWHEAIDLYKEADPDTPAPAGKQKSPIHGPNQWPSQLPAFESGLRRYLDTMLQLGSTILRGIAIGLELPEDFFEGNRAGVDMAYWVARVIHYPPLPKQAVDLSSQPTSNGNAAAGEAVSSRPPEDGGACRDESGLTEIARSVQLSCGEHSDYGLLTIVNQEDGISALQAKNSKGQWVSADPIPGAFVCNIGDMLKVWSNGLFQPTVHRVINSDPAKSRVSIPFFYEPAYEAVVEPLPQLCSADRPPRYAAIRYGDHLEGKVLNNFEL</sequence>
<dbReference type="InterPro" id="IPR027443">
    <property type="entry name" value="IPNS-like_sf"/>
</dbReference>
<comment type="similarity">
    <text evidence="1">Belongs to the iron/ascorbate-dependent oxidoreductase family.</text>
</comment>
<dbReference type="EMBL" id="JALJOS010000051">
    <property type="protein sequence ID" value="KAK9819032.1"/>
    <property type="molecule type" value="Genomic_DNA"/>
</dbReference>
<evidence type="ECO:0000313" key="4">
    <source>
        <dbReference type="EMBL" id="KAK9819032.1"/>
    </source>
</evidence>
<dbReference type="SUPFAM" id="SSF51197">
    <property type="entry name" value="Clavaminate synthase-like"/>
    <property type="match status" value="1"/>
</dbReference>
<evidence type="ECO:0000256" key="2">
    <source>
        <dbReference type="SAM" id="MobiDB-lite"/>
    </source>
</evidence>
<dbReference type="InterPro" id="IPR044861">
    <property type="entry name" value="IPNS-like_FE2OG_OXY"/>
</dbReference>
<dbReference type="InterPro" id="IPR050231">
    <property type="entry name" value="Iron_ascorbate_oxido_reductase"/>
</dbReference>
<keyword evidence="1" id="KW-0560">Oxidoreductase</keyword>
<evidence type="ECO:0000256" key="1">
    <source>
        <dbReference type="RuleBase" id="RU003682"/>
    </source>
</evidence>
<feature type="region of interest" description="Disordered" evidence="2">
    <location>
        <begin position="125"/>
        <end position="148"/>
    </location>
</feature>
<feature type="compositionally biased region" description="Polar residues" evidence="2">
    <location>
        <begin position="214"/>
        <end position="224"/>
    </location>
</feature>
<dbReference type="PROSITE" id="PS51471">
    <property type="entry name" value="FE2OG_OXY"/>
    <property type="match status" value="1"/>
</dbReference>
<dbReference type="InterPro" id="IPR005123">
    <property type="entry name" value="Oxoglu/Fe-dep_dioxygenase_dom"/>
</dbReference>
<gene>
    <name evidence="4" type="ORF">WJX74_007795</name>
</gene>
<organism evidence="4 5">
    <name type="scientific">Apatococcus lobatus</name>
    <dbReference type="NCBI Taxonomy" id="904363"/>
    <lineage>
        <taxon>Eukaryota</taxon>
        <taxon>Viridiplantae</taxon>
        <taxon>Chlorophyta</taxon>
        <taxon>core chlorophytes</taxon>
        <taxon>Trebouxiophyceae</taxon>
        <taxon>Chlorellales</taxon>
        <taxon>Chlorellaceae</taxon>
        <taxon>Apatococcus</taxon>
    </lineage>
</organism>
<accession>A0AAW1QB99</accession>
<dbReference type="GO" id="GO:0016491">
    <property type="term" value="F:oxidoreductase activity"/>
    <property type="evidence" value="ECO:0007669"/>
    <property type="project" value="UniProtKB-KW"/>
</dbReference>
<reference evidence="4 5" key="1">
    <citation type="journal article" date="2024" name="Nat. Commun.">
        <title>Phylogenomics reveals the evolutionary origins of lichenization in chlorophyte algae.</title>
        <authorList>
            <person name="Puginier C."/>
            <person name="Libourel C."/>
            <person name="Otte J."/>
            <person name="Skaloud P."/>
            <person name="Haon M."/>
            <person name="Grisel S."/>
            <person name="Petersen M."/>
            <person name="Berrin J.G."/>
            <person name="Delaux P.M."/>
            <person name="Dal Grande F."/>
            <person name="Keller J."/>
        </authorList>
    </citation>
    <scope>NUCLEOTIDE SEQUENCE [LARGE SCALE GENOMIC DNA]</scope>
    <source>
        <strain evidence="4 5">SAG 2145</strain>
    </source>
</reference>
<protein>
    <recommendedName>
        <fullName evidence="3">Fe2OG dioxygenase domain-containing protein</fullName>
    </recommendedName>
</protein>
<dbReference type="GO" id="GO:0046872">
    <property type="term" value="F:metal ion binding"/>
    <property type="evidence" value="ECO:0007669"/>
    <property type="project" value="UniProtKB-KW"/>
</dbReference>
<dbReference type="Pfam" id="PF14226">
    <property type="entry name" value="DIOX_N"/>
    <property type="match status" value="1"/>
</dbReference>
<dbReference type="InterPro" id="IPR026992">
    <property type="entry name" value="DIOX_N"/>
</dbReference>
<evidence type="ECO:0000313" key="5">
    <source>
        <dbReference type="Proteomes" id="UP001438707"/>
    </source>
</evidence>
<feature type="region of interest" description="Disordered" evidence="2">
    <location>
        <begin position="214"/>
        <end position="243"/>
    </location>
</feature>
<keyword evidence="1" id="KW-0408">Iron</keyword>
<dbReference type="Gene3D" id="2.60.120.330">
    <property type="entry name" value="B-lactam Antibiotic, Isopenicillin N Synthase, Chain"/>
    <property type="match status" value="1"/>
</dbReference>
<dbReference type="PRINTS" id="PR00682">
    <property type="entry name" value="IPNSYNTHASE"/>
</dbReference>
<feature type="domain" description="Fe2OG dioxygenase" evidence="3">
    <location>
        <begin position="235"/>
        <end position="340"/>
    </location>
</feature>
<dbReference type="PANTHER" id="PTHR47990">
    <property type="entry name" value="2-OXOGLUTARATE (2OG) AND FE(II)-DEPENDENT OXYGENASE SUPERFAMILY PROTEIN-RELATED"/>
    <property type="match status" value="1"/>
</dbReference>
<evidence type="ECO:0000259" key="3">
    <source>
        <dbReference type="PROSITE" id="PS51471"/>
    </source>
</evidence>
<dbReference type="AlphaFoldDB" id="A0AAW1QB99"/>
<dbReference type="Proteomes" id="UP001438707">
    <property type="component" value="Unassembled WGS sequence"/>
</dbReference>